<dbReference type="InterPro" id="IPR005980">
    <property type="entry name" value="Nase_CF_NifB"/>
</dbReference>
<reference evidence="17" key="1">
    <citation type="submission" date="2017-09" db="EMBL/GenBank/DDBJ databases">
        <authorList>
            <person name="Varghese N."/>
            <person name="Submissions S."/>
        </authorList>
    </citation>
    <scope>NUCLEOTIDE SEQUENCE [LARGE SCALE GENOMIC DNA]</scope>
    <source>
        <strain evidence="17">MSL47</strain>
    </source>
</reference>
<evidence type="ECO:0000256" key="4">
    <source>
        <dbReference type="ARBA" id="ARBA00006804"/>
    </source>
</evidence>
<dbReference type="InterPro" id="IPR013785">
    <property type="entry name" value="Aldolase_TIM"/>
</dbReference>
<dbReference type="Gene3D" id="3.20.20.70">
    <property type="entry name" value="Aldolase class I"/>
    <property type="match status" value="1"/>
</dbReference>
<dbReference type="InterPro" id="IPR034165">
    <property type="entry name" value="NifB_C"/>
</dbReference>
<feature type="domain" description="Radical SAM core" evidence="15">
    <location>
        <begin position="34"/>
        <end position="276"/>
    </location>
</feature>
<keyword evidence="8" id="KW-0479">Metal-binding</keyword>
<dbReference type="SFLD" id="SFLDG01068">
    <property type="entry name" value="FeMo_cofactor_biosynthesis_pro"/>
    <property type="match status" value="1"/>
</dbReference>
<dbReference type="InterPro" id="IPR058240">
    <property type="entry name" value="rSAM_sf"/>
</dbReference>
<accession>A0A285GFP6</accession>
<dbReference type="GO" id="GO:0051539">
    <property type="term" value="F:4 iron, 4 sulfur cluster binding"/>
    <property type="evidence" value="ECO:0007669"/>
    <property type="project" value="UniProtKB-KW"/>
</dbReference>
<keyword evidence="10" id="KW-0411">Iron-sulfur</keyword>
<comment type="function">
    <text evidence="2">Involved in the biosynthesis of the iron-molybdenum cofactor (FeMo-co or M-cluster) found in the dinitrogenase enzyme of the nitrogenase complex in nitrogen-fixing microorganisms. NifB catalyzes the crucial step of radical SAM-dependent carbide insertion that occurs concomitant with the insertion of a 9th sulfur and the rearrangement/coupling of two [4Fe-4S] clusters into a [8Fe-9S-C] cluster, the precursor to the M-cluster.</text>
</comment>
<dbReference type="NCBIfam" id="TIGR01290">
    <property type="entry name" value="nifB"/>
    <property type="match status" value="1"/>
</dbReference>
<dbReference type="PROSITE" id="PS01305">
    <property type="entry name" value="MOAA_NIFB_PQQE"/>
    <property type="match status" value="1"/>
</dbReference>
<evidence type="ECO:0000313" key="17">
    <source>
        <dbReference type="Proteomes" id="UP000219573"/>
    </source>
</evidence>
<keyword evidence="11" id="KW-0535">Nitrogen fixation</keyword>
<dbReference type="GO" id="GO:0046872">
    <property type="term" value="F:metal ion binding"/>
    <property type="evidence" value="ECO:0007669"/>
    <property type="project" value="UniProtKB-KW"/>
</dbReference>
<dbReference type="GO" id="GO:0032324">
    <property type="term" value="P:molybdopterin cofactor biosynthetic process"/>
    <property type="evidence" value="ECO:0007669"/>
    <property type="project" value="UniProtKB-ARBA"/>
</dbReference>
<evidence type="ECO:0000313" key="16">
    <source>
        <dbReference type="EMBL" id="SNY22399.1"/>
    </source>
</evidence>
<comment type="cofactor">
    <cofactor evidence="1">
        <name>[4Fe-4S] cluster</name>
        <dbReference type="ChEBI" id="CHEBI:49883"/>
    </cofactor>
</comment>
<evidence type="ECO:0000256" key="6">
    <source>
        <dbReference type="ARBA" id="ARBA00022485"/>
    </source>
</evidence>
<dbReference type="InterPro" id="IPR003731">
    <property type="entry name" value="Di-Nase_FeMo-co_biosynth"/>
</dbReference>
<keyword evidence="7" id="KW-0949">S-adenosyl-L-methionine</keyword>
<dbReference type="Gene3D" id="3.30.420.130">
    <property type="entry name" value="Dinitrogenase iron-molybdenum cofactor biosynthesis domain"/>
    <property type="match status" value="1"/>
</dbReference>
<evidence type="ECO:0000256" key="14">
    <source>
        <dbReference type="ARBA" id="ARBA00032102"/>
    </source>
</evidence>
<dbReference type="InterPro" id="IPR007197">
    <property type="entry name" value="rSAM"/>
</dbReference>
<evidence type="ECO:0000256" key="3">
    <source>
        <dbReference type="ARBA" id="ARBA00005155"/>
    </source>
</evidence>
<dbReference type="InterPro" id="IPR006638">
    <property type="entry name" value="Elp3/MiaA/NifB-like_rSAM"/>
</dbReference>
<dbReference type="PROSITE" id="PS51918">
    <property type="entry name" value="RADICAL_SAM"/>
    <property type="match status" value="1"/>
</dbReference>
<dbReference type="CDD" id="cd01335">
    <property type="entry name" value="Radical_SAM"/>
    <property type="match status" value="1"/>
</dbReference>
<dbReference type="SFLD" id="SFLDG01067">
    <property type="entry name" value="SPASM/twitch_domain_containing"/>
    <property type="match status" value="1"/>
</dbReference>
<evidence type="ECO:0000256" key="7">
    <source>
        <dbReference type="ARBA" id="ARBA00022691"/>
    </source>
</evidence>
<dbReference type="EMBL" id="OBDZ01000007">
    <property type="protein sequence ID" value="SNY22399.1"/>
    <property type="molecule type" value="Genomic_DNA"/>
</dbReference>
<dbReference type="SMART" id="SM00729">
    <property type="entry name" value="Elp3"/>
    <property type="match status" value="1"/>
</dbReference>
<protein>
    <recommendedName>
        <fullName evidence="5">FeMo cofactor biosynthesis protein NifB</fullName>
    </recommendedName>
    <alternativeName>
        <fullName evidence="14">Nitrogenase cofactor maturase NifB</fullName>
    </alternativeName>
    <alternativeName>
        <fullName evidence="13">Radical SAM assemblase NifB</fullName>
    </alternativeName>
</protein>
<comment type="pathway">
    <text evidence="3">Cofactor biosynthesis; Fe-Mo cofactor biosynthesis.</text>
</comment>
<evidence type="ECO:0000256" key="9">
    <source>
        <dbReference type="ARBA" id="ARBA00023004"/>
    </source>
</evidence>
<dbReference type="InterPro" id="IPR036105">
    <property type="entry name" value="DiNase_FeMo-co_biosyn_sf"/>
</dbReference>
<dbReference type="InterPro" id="IPR000385">
    <property type="entry name" value="MoaA_NifB_PqqE_Fe-S-bd_CS"/>
</dbReference>
<dbReference type="SUPFAM" id="SSF53146">
    <property type="entry name" value="Nitrogenase accessory factor-like"/>
    <property type="match status" value="1"/>
</dbReference>
<dbReference type="RefSeq" id="WP_097017246.1">
    <property type="nucleotide sequence ID" value="NZ_OBDZ01000007.1"/>
</dbReference>
<dbReference type="GO" id="GO:0016829">
    <property type="term" value="F:lyase activity"/>
    <property type="evidence" value="ECO:0007669"/>
    <property type="project" value="UniProtKB-KW"/>
</dbReference>
<gene>
    <name evidence="16" type="ORF">SAMN06265827_10757</name>
</gene>
<dbReference type="OrthoDB" id="9800746at2"/>
<dbReference type="AlphaFoldDB" id="A0A285GFP6"/>
<evidence type="ECO:0000256" key="11">
    <source>
        <dbReference type="ARBA" id="ARBA00023231"/>
    </source>
</evidence>
<dbReference type="STRING" id="1413210.U472_07220"/>
<evidence type="ECO:0000256" key="10">
    <source>
        <dbReference type="ARBA" id="ARBA00023014"/>
    </source>
</evidence>
<dbReference type="Pfam" id="PF04055">
    <property type="entry name" value="Radical_SAM"/>
    <property type="match status" value="1"/>
</dbReference>
<dbReference type="PANTHER" id="PTHR43787">
    <property type="entry name" value="FEMO COFACTOR BIOSYNTHESIS PROTEIN NIFB-RELATED"/>
    <property type="match status" value="1"/>
</dbReference>
<evidence type="ECO:0000259" key="15">
    <source>
        <dbReference type="PROSITE" id="PS51918"/>
    </source>
</evidence>
<evidence type="ECO:0000256" key="8">
    <source>
        <dbReference type="ARBA" id="ARBA00022723"/>
    </source>
</evidence>
<dbReference type="SFLD" id="SFLDF00281">
    <property type="entry name" value="FeMo_cofactor_biosynthesis_pro"/>
    <property type="match status" value="1"/>
</dbReference>
<evidence type="ECO:0000256" key="2">
    <source>
        <dbReference type="ARBA" id="ARBA00003522"/>
    </source>
</evidence>
<keyword evidence="17" id="KW-1185">Reference proteome</keyword>
<sequence length="428" mass="47873">MGGCSVDLDMNFPEETSLDTMLKTSKHPCYSECAHEYARMHIPVAPKCNISCNYCNRKYDCLHESRPGVTSEVLTPQGAYKKYLLVKEKLPNLKVIGIAGPGDALANFEETKKAIELIRENDPEMTICISTNGLMLPEYAEELVQLGVRHVTITINTIDPKIGASIYKWVYYKGKILVGEEGAQVLLNNQLKGLTYLASKGVLCKVNIVMVKGLNDEHIPEVVDKVKECGAFMTNIMPLIPAEGSEFEDMPLVSNKELNELRDKCSLNLKQMYHCKQCRADAIGQLSQDISIEFRGSVSEPQEEKKSDNIGGSELLFAVASKTGRLIDQHFGHVEDFLVYKYTEQGIVLVDKRSIDKYCTGKECDDKDDKMSSIIDLLADCEAVLSMRIGYEPKKKLLERGIKSLELYDAIEDGIEHAVEKLNLKQIS</sequence>
<keyword evidence="12" id="KW-0456">Lyase</keyword>
<evidence type="ECO:0000256" key="13">
    <source>
        <dbReference type="ARBA" id="ARBA00030926"/>
    </source>
</evidence>
<dbReference type="Pfam" id="PF02579">
    <property type="entry name" value="Nitro_FeMo-Co"/>
    <property type="match status" value="1"/>
</dbReference>
<dbReference type="SFLD" id="SFLDS00029">
    <property type="entry name" value="Radical_SAM"/>
    <property type="match status" value="1"/>
</dbReference>
<comment type="similarity">
    <text evidence="4">Belongs to the radical SAM superfamily. NifB family.</text>
</comment>
<organism evidence="16 17">
    <name type="scientific">Orenia metallireducens</name>
    <dbReference type="NCBI Taxonomy" id="1413210"/>
    <lineage>
        <taxon>Bacteria</taxon>
        <taxon>Bacillati</taxon>
        <taxon>Bacillota</taxon>
        <taxon>Clostridia</taxon>
        <taxon>Halanaerobiales</taxon>
        <taxon>Halobacteroidaceae</taxon>
        <taxon>Orenia</taxon>
    </lineage>
</organism>
<dbReference type="CDD" id="cd00852">
    <property type="entry name" value="NifB"/>
    <property type="match status" value="1"/>
</dbReference>
<dbReference type="Proteomes" id="UP000219573">
    <property type="component" value="Unassembled WGS sequence"/>
</dbReference>
<dbReference type="UniPathway" id="UPA00782"/>
<evidence type="ECO:0000256" key="1">
    <source>
        <dbReference type="ARBA" id="ARBA00001966"/>
    </source>
</evidence>
<proteinExistence type="inferred from homology"/>
<name>A0A285GFP6_9FIRM</name>
<dbReference type="SUPFAM" id="SSF102114">
    <property type="entry name" value="Radical SAM enzymes"/>
    <property type="match status" value="1"/>
</dbReference>
<keyword evidence="6" id="KW-0004">4Fe-4S</keyword>
<evidence type="ECO:0000256" key="12">
    <source>
        <dbReference type="ARBA" id="ARBA00023239"/>
    </source>
</evidence>
<evidence type="ECO:0000256" key="5">
    <source>
        <dbReference type="ARBA" id="ARBA00021702"/>
    </source>
</evidence>
<dbReference type="PANTHER" id="PTHR43787:SF13">
    <property type="entry name" value="FEMO COFACTOR BIOSYNTHESIS PROTEIN NIFB"/>
    <property type="match status" value="1"/>
</dbReference>
<keyword evidence="9" id="KW-0408">Iron</keyword>